<dbReference type="GO" id="GO:0016491">
    <property type="term" value="F:oxidoreductase activity"/>
    <property type="evidence" value="ECO:0007669"/>
    <property type="project" value="TreeGrafter"/>
</dbReference>
<dbReference type="EMBL" id="SOEZ01000051">
    <property type="protein sequence ID" value="TFB50266.1"/>
    <property type="molecule type" value="Genomic_DNA"/>
</dbReference>
<accession>A0A4R8UFB7</accession>
<dbReference type="AlphaFoldDB" id="A0A4R8UFB7"/>
<evidence type="ECO:0000313" key="3">
    <source>
        <dbReference type="Proteomes" id="UP000297866"/>
    </source>
</evidence>
<keyword evidence="1" id="KW-0472">Membrane</keyword>
<dbReference type="RefSeq" id="WP_134490712.1">
    <property type="nucleotide sequence ID" value="NZ_SOEZ01000051.1"/>
</dbReference>
<dbReference type="InterPro" id="IPR004155">
    <property type="entry name" value="PBS_lyase_HEAT"/>
</dbReference>
<dbReference type="Pfam" id="PF13646">
    <property type="entry name" value="HEAT_2"/>
    <property type="match status" value="2"/>
</dbReference>
<dbReference type="PANTHER" id="PTHR12697">
    <property type="entry name" value="PBS LYASE HEAT-LIKE PROTEIN"/>
    <property type="match status" value="1"/>
</dbReference>
<dbReference type="PANTHER" id="PTHR12697:SF5">
    <property type="entry name" value="DEOXYHYPUSINE HYDROXYLASE"/>
    <property type="match status" value="1"/>
</dbReference>
<protein>
    <submittedName>
        <fullName evidence="2">HEAT repeat domain-containing protein</fullName>
    </submittedName>
</protein>
<dbReference type="SMART" id="SM00567">
    <property type="entry name" value="EZ_HEAT"/>
    <property type="match status" value="4"/>
</dbReference>
<gene>
    <name evidence="2" type="ORF">E3O23_10290</name>
</gene>
<keyword evidence="3" id="KW-1185">Reference proteome</keyword>
<dbReference type="PROSITE" id="PS51257">
    <property type="entry name" value="PROKAR_LIPOPROTEIN"/>
    <property type="match status" value="1"/>
</dbReference>
<feature type="transmembrane region" description="Helical" evidence="1">
    <location>
        <begin position="6"/>
        <end position="28"/>
    </location>
</feature>
<sequence length="364" mass="37615">MRAGQVLLIVIAVIGLSCASSIAVIAISKFRRGRADVRSRALLAPYRHALIAIASGEDEDGQAKTALSALPAPTWDRLRPSVVAFLPKVRGTPADDLGELLRSHGEIERATRMLTSRSAIRRTRAAYLLGLVRDPNSAALVLPLLGDPDADVRLVAARALGAIGEPSAASGVLHALRTYHGQIGLPAWVAAEALLAMGVQIAPALRIGLASEDPAVRNVCALVAGHGTFASAAPQLRILLATDSEGDVRASAAVALGRVGGAEDEAALARHTDASETTALRRTCATALGDLGQRESLDTLAGLLDDGDRRLAQLAADALVRIGSEGITRLKEAAAGQCPSARVARGALDLAGLRGQLPVSAEES</sequence>
<keyword evidence="1" id="KW-1133">Transmembrane helix</keyword>
<dbReference type="InterPro" id="IPR016024">
    <property type="entry name" value="ARM-type_fold"/>
</dbReference>
<dbReference type="SUPFAM" id="SSF48371">
    <property type="entry name" value="ARM repeat"/>
    <property type="match status" value="1"/>
</dbReference>
<evidence type="ECO:0000313" key="2">
    <source>
        <dbReference type="EMBL" id="TFB50266.1"/>
    </source>
</evidence>
<evidence type="ECO:0000256" key="1">
    <source>
        <dbReference type="SAM" id="Phobius"/>
    </source>
</evidence>
<dbReference type="InterPro" id="IPR011989">
    <property type="entry name" value="ARM-like"/>
</dbReference>
<dbReference type="Gene3D" id="1.25.10.10">
    <property type="entry name" value="Leucine-rich Repeat Variant"/>
    <property type="match status" value="2"/>
</dbReference>
<name>A0A4R8UFB7_9MICO</name>
<reference evidence="2 3" key="1">
    <citation type="submission" date="2019-03" db="EMBL/GenBank/DDBJ databases">
        <title>Genomics of glacier-inhabiting Cryobacterium strains.</title>
        <authorList>
            <person name="Liu Q."/>
            <person name="Xin Y.-H."/>
        </authorList>
    </citation>
    <scope>NUCLEOTIDE SEQUENCE [LARGE SCALE GENOMIC DNA]</scope>
    <source>
        <strain evidence="2 3">Sr47</strain>
    </source>
</reference>
<comment type="caution">
    <text evidence="2">The sequence shown here is derived from an EMBL/GenBank/DDBJ whole genome shotgun (WGS) entry which is preliminary data.</text>
</comment>
<dbReference type="Proteomes" id="UP000297866">
    <property type="component" value="Unassembled WGS sequence"/>
</dbReference>
<keyword evidence="1" id="KW-0812">Transmembrane</keyword>
<proteinExistence type="predicted"/>
<dbReference type="OrthoDB" id="8912726at2"/>
<organism evidence="2 3">
    <name type="scientific">Cryobacterium tagatosivorans</name>
    <dbReference type="NCBI Taxonomy" id="1259199"/>
    <lineage>
        <taxon>Bacteria</taxon>
        <taxon>Bacillati</taxon>
        <taxon>Actinomycetota</taxon>
        <taxon>Actinomycetes</taxon>
        <taxon>Micrococcales</taxon>
        <taxon>Microbacteriaceae</taxon>
        <taxon>Cryobacterium</taxon>
    </lineage>
</organism>